<protein>
    <submittedName>
        <fullName evidence="2">Predicted protein</fullName>
    </submittedName>
</protein>
<evidence type="ECO:0000313" key="2">
    <source>
        <dbReference type="EMBL" id="EEH51726.1"/>
    </source>
</evidence>
<feature type="region of interest" description="Disordered" evidence="1">
    <location>
        <begin position="1"/>
        <end position="46"/>
    </location>
</feature>
<reference evidence="2 3" key="1">
    <citation type="journal article" date="2009" name="Science">
        <title>Green evolution and dynamic adaptations revealed by genomes of the marine picoeukaryotes Micromonas.</title>
        <authorList>
            <person name="Worden A.Z."/>
            <person name="Lee J.H."/>
            <person name="Mock T."/>
            <person name="Rouze P."/>
            <person name="Simmons M.P."/>
            <person name="Aerts A.L."/>
            <person name="Allen A.E."/>
            <person name="Cuvelier M.L."/>
            <person name="Derelle E."/>
            <person name="Everett M.V."/>
            <person name="Foulon E."/>
            <person name="Grimwood J."/>
            <person name="Gundlach H."/>
            <person name="Henrissat B."/>
            <person name="Napoli C."/>
            <person name="McDonald S.M."/>
            <person name="Parker M.S."/>
            <person name="Rombauts S."/>
            <person name="Salamov A."/>
            <person name="Von Dassow P."/>
            <person name="Badger J.H."/>
            <person name="Coutinho P.M."/>
            <person name="Demir E."/>
            <person name="Dubchak I."/>
            <person name="Gentemann C."/>
            <person name="Eikrem W."/>
            <person name="Gready J.E."/>
            <person name="John U."/>
            <person name="Lanier W."/>
            <person name="Lindquist E.A."/>
            <person name="Lucas S."/>
            <person name="Mayer K.F."/>
            <person name="Moreau H."/>
            <person name="Not F."/>
            <person name="Otillar R."/>
            <person name="Panaud O."/>
            <person name="Pangilinan J."/>
            <person name="Paulsen I."/>
            <person name="Piegu B."/>
            <person name="Poliakov A."/>
            <person name="Robbens S."/>
            <person name="Schmutz J."/>
            <person name="Toulza E."/>
            <person name="Wyss T."/>
            <person name="Zelensky A."/>
            <person name="Zhou K."/>
            <person name="Armbrust E.V."/>
            <person name="Bhattacharya D."/>
            <person name="Goodenough U.W."/>
            <person name="Van de Peer Y."/>
            <person name="Grigoriev I.V."/>
        </authorList>
    </citation>
    <scope>NUCLEOTIDE SEQUENCE [LARGE SCALE GENOMIC DNA]</scope>
    <source>
        <strain evidence="2 3">CCMP1545</strain>
    </source>
</reference>
<dbReference type="Proteomes" id="UP000001876">
    <property type="component" value="Unassembled WGS sequence"/>
</dbReference>
<dbReference type="KEGG" id="mpp:MICPUCDRAFT_54130"/>
<dbReference type="AlphaFoldDB" id="C1N8L1"/>
<gene>
    <name evidence="2" type="ORF">MICPUCDRAFT_54130</name>
</gene>
<dbReference type="GeneID" id="9689545"/>
<name>C1N8L1_MICPC</name>
<feature type="compositionally biased region" description="Gly residues" evidence="1">
    <location>
        <begin position="1"/>
        <end position="20"/>
    </location>
</feature>
<keyword evidence="3" id="KW-1185">Reference proteome</keyword>
<feature type="compositionally biased region" description="Basic residues" evidence="1">
    <location>
        <begin position="21"/>
        <end position="33"/>
    </location>
</feature>
<dbReference type="RefSeq" id="XP_003064104.1">
    <property type="nucleotide sequence ID" value="XM_003064058.1"/>
</dbReference>
<sequence length="108" mass="11489">MGRYGQGGGGGMGGRGGGRSAGHHRGHHHHHHGGGGDGGYHNPSAAADKDAQFMPFLNPYPCALIPVPLEFESAGHFAWIVANNLLAEFWHLIRRVLYSGSHTTALAW</sequence>
<evidence type="ECO:0000313" key="3">
    <source>
        <dbReference type="Proteomes" id="UP000001876"/>
    </source>
</evidence>
<dbReference type="EMBL" id="GG663750">
    <property type="protein sequence ID" value="EEH51726.1"/>
    <property type="molecule type" value="Genomic_DNA"/>
</dbReference>
<organism evidence="3">
    <name type="scientific">Micromonas pusilla (strain CCMP1545)</name>
    <name type="common">Picoplanktonic green alga</name>
    <dbReference type="NCBI Taxonomy" id="564608"/>
    <lineage>
        <taxon>Eukaryota</taxon>
        <taxon>Viridiplantae</taxon>
        <taxon>Chlorophyta</taxon>
        <taxon>Mamiellophyceae</taxon>
        <taxon>Mamiellales</taxon>
        <taxon>Mamiellaceae</taxon>
        <taxon>Micromonas</taxon>
    </lineage>
</organism>
<evidence type="ECO:0000256" key="1">
    <source>
        <dbReference type="SAM" id="MobiDB-lite"/>
    </source>
</evidence>
<accession>C1N8L1</accession>
<proteinExistence type="predicted"/>